<gene>
    <name evidence="1" type="ordered locus">Pnuc_1684</name>
</gene>
<keyword evidence="2" id="KW-1185">Reference proteome</keyword>
<dbReference type="EMBL" id="CP000655">
    <property type="protein sequence ID" value="ABP34897.1"/>
    <property type="molecule type" value="Genomic_DNA"/>
</dbReference>
<accession>A4SZI3</accession>
<organism evidence="1 2">
    <name type="scientific">Polynucleobacter asymbioticus (strain DSM 18221 / CIP 109841 / QLW-P1DMWA-1)</name>
    <name type="common">Polynucleobacter necessarius subsp. asymbioticus</name>
    <dbReference type="NCBI Taxonomy" id="312153"/>
    <lineage>
        <taxon>Bacteria</taxon>
        <taxon>Pseudomonadati</taxon>
        <taxon>Pseudomonadota</taxon>
        <taxon>Betaproteobacteria</taxon>
        <taxon>Burkholderiales</taxon>
        <taxon>Burkholderiaceae</taxon>
        <taxon>Polynucleobacter</taxon>
    </lineage>
</organism>
<name>A4SZI3_POLAQ</name>
<dbReference type="HOGENOM" id="CLU_2194548_0_0_4"/>
<evidence type="ECO:0000313" key="2">
    <source>
        <dbReference type="Proteomes" id="UP000000231"/>
    </source>
</evidence>
<reference evidence="1 2" key="1">
    <citation type="journal article" date="2012" name="Stand. Genomic Sci.">
        <title>Complete genome sequence of Polynucleobacter necessarius subsp. asymbioticus type strain (QLW-P1DMWA-1(T)).</title>
        <authorList>
            <person name="Meincke L."/>
            <person name="Copeland A."/>
            <person name="Lapidus A."/>
            <person name="Lucas S."/>
            <person name="Berry K.W."/>
            <person name="Del Rio T.G."/>
            <person name="Hammon N."/>
            <person name="Dalin E."/>
            <person name="Tice H."/>
            <person name="Pitluck S."/>
            <person name="Richardson P."/>
            <person name="Bruce D."/>
            <person name="Goodwin L."/>
            <person name="Han C."/>
            <person name="Tapia R."/>
            <person name="Detter J.C."/>
            <person name="Schmutz J."/>
            <person name="Brettin T."/>
            <person name="Larimer F."/>
            <person name="Land M."/>
            <person name="Hauser L."/>
            <person name="Kyrpides N.C."/>
            <person name="Ivanova N."/>
            <person name="Goker M."/>
            <person name="Woyke T."/>
            <person name="Wu Q.L."/>
            <person name="Pockl M."/>
            <person name="Hahn M.W."/>
            <person name="Klenk H.P."/>
        </authorList>
    </citation>
    <scope>NUCLEOTIDE SEQUENCE [LARGE SCALE GENOMIC DNA]</scope>
    <source>
        <strain evidence="2">DSM 18221 / CIP 109841 / QLW-P1DMWA-1</strain>
    </source>
</reference>
<protein>
    <submittedName>
        <fullName evidence="1">Uncharacterized protein</fullName>
    </submittedName>
</protein>
<dbReference type="GeneID" id="31482073"/>
<sequence length="108" mass="12333">MATKFVTWNIQLRQQHANKEVVQKLQEFLAEAAWEADCEEVAFMNDKDHKTVRMGIPVHDDSGLALLEAAALMGRCESEYQYSKLDYGYCFWKSINALDGSVVETAHF</sequence>
<proteinExistence type="predicted"/>
<dbReference type="AlphaFoldDB" id="A4SZI3"/>
<dbReference type="KEGG" id="pnu:Pnuc_1684"/>
<dbReference type="Proteomes" id="UP000000231">
    <property type="component" value="Chromosome"/>
</dbReference>
<evidence type="ECO:0000313" key="1">
    <source>
        <dbReference type="EMBL" id="ABP34897.1"/>
    </source>
</evidence>
<dbReference type="RefSeq" id="WP_011903520.1">
    <property type="nucleotide sequence ID" value="NC_009379.1"/>
</dbReference>